<dbReference type="Proteomes" id="UP001201985">
    <property type="component" value="Unassembled WGS sequence"/>
</dbReference>
<keyword evidence="3" id="KW-1185">Reference proteome</keyword>
<organism evidence="2 3">
    <name type="scientific">Teichococcus vastitatis</name>
    <dbReference type="NCBI Taxonomy" id="2307076"/>
    <lineage>
        <taxon>Bacteria</taxon>
        <taxon>Pseudomonadati</taxon>
        <taxon>Pseudomonadota</taxon>
        <taxon>Alphaproteobacteria</taxon>
        <taxon>Acetobacterales</taxon>
        <taxon>Roseomonadaceae</taxon>
        <taxon>Roseomonas</taxon>
    </lineage>
</organism>
<evidence type="ECO:0000313" key="2">
    <source>
        <dbReference type="EMBL" id="MCI0753229.1"/>
    </source>
</evidence>
<reference evidence="2 3" key="1">
    <citation type="submission" date="2022-03" db="EMBL/GenBank/DDBJ databases">
        <title>Complete genome analysis of Roseomonas KG 17.1 : a prolific producer of plant growth promoters.</title>
        <authorList>
            <person name="Saadouli I."/>
            <person name="Najjari A."/>
            <person name="Mosbah A."/>
            <person name="Ouzari H.I."/>
        </authorList>
    </citation>
    <scope>NUCLEOTIDE SEQUENCE [LARGE SCALE GENOMIC DNA]</scope>
    <source>
        <strain evidence="2 3">KG17-1</strain>
    </source>
</reference>
<gene>
    <name evidence="2" type="ORF">MON41_05550</name>
</gene>
<feature type="transmembrane region" description="Helical" evidence="1">
    <location>
        <begin position="74"/>
        <end position="107"/>
    </location>
</feature>
<protein>
    <recommendedName>
        <fullName evidence="4">FUSC family protein</fullName>
    </recommendedName>
</protein>
<proteinExistence type="predicted"/>
<keyword evidence="1" id="KW-0812">Transmembrane</keyword>
<dbReference type="EMBL" id="JALBUU010000004">
    <property type="protein sequence ID" value="MCI0753229.1"/>
    <property type="molecule type" value="Genomic_DNA"/>
</dbReference>
<feature type="transmembrane region" description="Helical" evidence="1">
    <location>
        <begin position="21"/>
        <end position="39"/>
    </location>
</feature>
<keyword evidence="1" id="KW-1133">Transmembrane helix</keyword>
<dbReference type="RefSeq" id="WP_157985748.1">
    <property type="nucleotide sequence ID" value="NZ_JALBUU010000004.1"/>
</dbReference>
<name>A0ABS9W1Q8_9PROT</name>
<feature type="transmembrane region" description="Helical" evidence="1">
    <location>
        <begin position="45"/>
        <end position="62"/>
    </location>
</feature>
<evidence type="ECO:0000313" key="3">
    <source>
        <dbReference type="Proteomes" id="UP001201985"/>
    </source>
</evidence>
<keyword evidence="1" id="KW-0472">Membrane</keyword>
<evidence type="ECO:0008006" key="4">
    <source>
        <dbReference type="Google" id="ProtNLM"/>
    </source>
</evidence>
<evidence type="ECO:0000256" key="1">
    <source>
        <dbReference type="SAM" id="Phobius"/>
    </source>
</evidence>
<accession>A0ABS9W1Q8</accession>
<sequence>MTEQDLLGRLALRLRRLRGTLLVLLASPLLPALFLALFGGAQRPILGLLLGLGLTVLGVLRLRRGRIRQGAILVGLATGLAAAMATGVAPLGAVVFALMAGFGTILLYADAPPAEEPPAAPDALTPARNRLAALERADPRLRPALLALRELVADLTLRTDGVAGAGHEARRFLNLQLDGLERIESRLRLGAEPPHGLMPLVTEMARGSQALRQRLRHEEKEALEIQVKVLADRLREEGYA</sequence>
<comment type="caution">
    <text evidence="2">The sequence shown here is derived from an EMBL/GenBank/DDBJ whole genome shotgun (WGS) entry which is preliminary data.</text>
</comment>